<keyword evidence="1" id="KW-0732">Signal</keyword>
<reference evidence="2" key="1">
    <citation type="journal article" date="2014" name="Int. J. Syst. Evol. Microbiol.">
        <title>Complete genome sequence of Corynebacterium casei LMG S-19264T (=DSM 44701T), isolated from a smear-ripened cheese.</title>
        <authorList>
            <consortium name="US DOE Joint Genome Institute (JGI-PGF)"/>
            <person name="Walter F."/>
            <person name="Albersmeier A."/>
            <person name="Kalinowski J."/>
            <person name="Ruckert C."/>
        </authorList>
    </citation>
    <scope>NUCLEOTIDE SEQUENCE</scope>
    <source>
        <strain evidence="2">JCM 3091</strain>
    </source>
</reference>
<dbReference type="AlphaFoldDB" id="A0A8J3FL83"/>
<protein>
    <submittedName>
        <fullName evidence="2">Uncharacterized protein</fullName>
    </submittedName>
</protein>
<organism evidence="2 3">
    <name type="scientific">Pilimelia terevasa</name>
    <dbReference type="NCBI Taxonomy" id="53372"/>
    <lineage>
        <taxon>Bacteria</taxon>
        <taxon>Bacillati</taxon>
        <taxon>Actinomycetota</taxon>
        <taxon>Actinomycetes</taxon>
        <taxon>Micromonosporales</taxon>
        <taxon>Micromonosporaceae</taxon>
        <taxon>Pilimelia</taxon>
    </lineage>
</organism>
<dbReference type="EMBL" id="BMQC01000015">
    <property type="protein sequence ID" value="GGK39363.1"/>
    <property type="molecule type" value="Genomic_DNA"/>
</dbReference>
<dbReference type="Proteomes" id="UP000662200">
    <property type="component" value="Unassembled WGS sequence"/>
</dbReference>
<reference evidence="2" key="2">
    <citation type="submission" date="2020-09" db="EMBL/GenBank/DDBJ databases">
        <authorList>
            <person name="Sun Q."/>
            <person name="Ohkuma M."/>
        </authorList>
    </citation>
    <scope>NUCLEOTIDE SEQUENCE</scope>
    <source>
        <strain evidence="2">JCM 3091</strain>
    </source>
</reference>
<comment type="caution">
    <text evidence="2">The sequence shown here is derived from an EMBL/GenBank/DDBJ whole genome shotgun (WGS) entry which is preliminary data.</text>
</comment>
<proteinExistence type="predicted"/>
<feature type="signal peptide" evidence="1">
    <location>
        <begin position="1"/>
        <end position="21"/>
    </location>
</feature>
<feature type="chain" id="PRO_5038392703" evidence="1">
    <location>
        <begin position="22"/>
        <end position="202"/>
    </location>
</feature>
<name>A0A8J3FL83_9ACTN</name>
<sequence>MRRFGLLPAALVVSAAATVLSGVPAAAARAAADPIGIGSVSVRGSKCTRADLRVSVSDGNLVVGSERFRAELGPIFSPPRPRDDATCAATIQLDPGAGRRVVLDGAAHTQNRYISPRSTLTSTAKVEFGGGAAPYETVVKDLAAPLDDEVVLEHRFPAPLTGACGRATVTLTERMLFTTEDATQLNGVHWSESRIGARTEPC</sequence>
<gene>
    <name evidence="2" type="ORF">GCM10010124_35100</name>
</gene>
<accession>A0A8J3FL83</accession>
<dbReference type="RefSeq" id="WP_189115433.1">
    <property type="nucleotide sequence ID" value="NZ_BMQC01000015.1"/>
</dbReference>
<keyword evidence="3" id="KW-1185">Reference proteome</keyword>
<evidence type="ECO:0000256" key="1">
    <source>
        <dbReference type="SAM" id="SignalP"/>
    </source>
</evidence>
<evidence type="ECO:0000313" key="2">
    <source>
        <dbReference type="EMBL" id="GGK39363.1"/>
    </source>
</evidence>
<evidence type="ECO:0000313" key="3">
    <source>
        <dbReference type="Proteomes" id="UP000662200"/>
    </source>
</evidence>